<evidence type="ECO:0000256" key="3">
    <source>
        <dbReference type="ARBA" id="ARBA00022792"/>
    </source>
</evidence>
<keyword evidence="8" id="KW-1185">Reference proteome</keyword>
<accession>A0A1D1V5J1</accession>
<name>A0A1D1V5J1_RAMVA</name>
<comment type="similarity">
    <text evidence="2">Belongs to the cytochrome c oxidase VIIa family.</text>
</comment>
<reference evidence="7 8" key="1">
    <citation type="journal article" date="2016" name="Nat. Commun.">
        <title>Extremotolerant tardigrade genome and improved radiotolerance of human cultured cells by tardigrade-unique protein.</title>
        <authorList>
            <person name="Hashimoto T."/>
            <person name="Horikawa D.D."/>
            <person name="Saito Y."/>
            <person name="Kuwahara H."/>
            <person name="Kozuka-Hata H."/>
            <person name="Shin-I T."/>
            <person name="Minakuchi Y."/>
            <person name="Ohishi K."/>
            <person name="Motoyama A."/>
            <person name="Aizu T."/>
            <person name="Enomoto A."/>
            <person name="Kondo K."/>
            <person name="Tanaka S."/>
            <person name="Hara Y."/>
            <person name="Koshikawa S."/>
            <person name="Sagara H."/>
            <person name="Miura T."/>
            <person name="Yokobori S."/>
            <person name="Miyagawa K."/>
            <person name="Suzuki Y."/>
            <person name="Kubo T."/>
            <person name="Oyama M."/>
            <person name="Kohara Y."/>
            <person name="Fujiyama A."/>
            <person name="Arakawa K."/>
            <person name="Katayama T."/>
            <person name="Toyoda A."/>
            <person name="Kunieda T."/>
        </authorList>
    </citation>
    <scope>NUCLEOTIDE SEQUENCE [LARGE SCALE GENOMIC DNA]</scope>
    <source>
        <strain evidence="7 8">YOKOZUNA-1</strain>
    </source>
</reference>
<dbReference type="OrthoDB" id="10064638at2759"/>
<dbReference type="Pfam" id="PF02238">
    <property type="entry name" value="COX7a"/>
    <property type="match status" value="1"/>
</dbReference>
<protein>
    <submittedName>
        <fullName evidence="7">Uncharacterized protein</fullName>
    </submittedName>
</protein>
<evidence type="ECO:0000256" key="5">
    <source>
        <dbReference type="ARBA" id="ARBA00023136"/>
    </source>
</evidence>
<organism evidence="7 8">
    <name type="scientific">Ramazzottius varieornatus</name>
    <name type="common">Water bear</name>
    <name type="synonym">Tardigrade</name>
    <dbReference type="NCBI Taxonomy" id="947166"/>
    <lineage>
        <taxon>Eukaryota</taxon>
        <taxon>Metazoa</taxon>
        <taxon>Ecdysozoa</taxon>
        <taxon>Tardigrada</taxon>
        <taxon>Eutardigrada</taxon>
        <taxon>Parachela</taxon>
        <taxon>Hypsibioidea</taxon>
        <taxon>Ramazzottiidae</taxon>
        <taxon>Ramazzottius</taxon>
    </lineage>
</organism>
<sequence>MEFRHALMRAPALLRSAGSRRGLENQCLILARHESYQSSVVQQPPLSKPFDVKDKIDYNAFPGPVTPEMRKMQEFFQTPTGKPIWRKTPLDEVLYWTSFVLSVGGVFWSLYIAWGLINPKKKKS</sequence>
<feature type="transmembrane region" description="Helical" evidence="6">
    <location>
        <begin position="93"/>
        <end position="117"/>
    </location>
</feature>
<keyword evidence="4" id="KW-0496">Mitochondrion</keyword>
<dbReference type="InterPro" id="IPR039297">
    <property type="entry name" value="COX7a"/>
</dbReference>
<dbReference type="AlphaFoldDB" id="A0A1D1V5J1"/>
<keyword evidence="6" id="KW-1133">Transmembrane helix</keyword>
<evidence type="ECO:0000313" key="7">
    <source>
        <dbReference type="EMBL" id="GAU96160.1"/>
    </source>
</evidence>
<dbReference type="EMBL" id="BDGG01000003">
    <property type="protein sequence ID" value="GAU96160.1"/>
    <property type="molecule type" value="Genomic_DNA"/>
</dbReference>
<dbReference type="GO" id="GO:0005743">
    <property type="term" value="C:mitochondrial inner membrane"/>
    <property type="evidence" value="ECO:0007669"/>
    <property type="project" value="UniProtKB-SubCell"/>
</dbReference>
<comment type="caution">
    <text evidence="7">The sequence shown here is derived from an EMBL/GenBank/DDBJ whole genome shotgun (WGS) entry which is preliminary data.</text>
</comment>
<dbReference type="GO" id="GO:0006123">
    <property type="term" value="P:mitochondrial electron transport, cytochrome c to oxygen"/>
    <property type="evidence" value="ECO:0007669"/>
    <property type="project" value="InterPro"/>
</dbReference>
<gene>
    <name evidence="7" type="primary">RvY_07646-1</name>
    <name evidence="7" type="synonym">RvY_07646.1</name>
    <name evidence="7" type="ORF">RvY_07646</name>
</gene>
<evidence type="ECO:0000256" key="4">
    <source>
        <dbReference type="ARBA" id="ARBA00023128"/>
    </source>
</evidence>
<dbReference type="Proteomes" id="UP000186922">
    <property type="component" value="Unassembled WGS sequence"/>
</dbReference>
<evidence type="ECO:0000256" key="2">
    <source>
        <dbReference type="ARBA" id="ARBA00009331"/>
    </source>
</evidence>
<evidence type="ECO:0000256" key="1">
    <source>
        <dbReference type="ARBA" id="ARBA00004273"/>
    </source>
</evidence>
<evidence type="ECO:0000313" key="8">
    <source>
        <dbReference type="Proteomes" id="UP000186922"/>
    </source>
</evidence>
<dbReference type="InterPro" id="IPR036539">
    <property type="entry name" value="Cyt_c_oxidase_su7a_sf"/>
</dbReference>
<keyword evidence="3" id="KW-0999">Mitochondrion inner membrane</keyword>
<dbReference type="SUPFAM" id="SSF81419">
    <property type="entry name" value="Mitochondrial cytochrome c oxidase subunit VIIa"/>
    <property type="match status" value="1"/>
</dbReference>
<proteinExistence type="inferred from homology"/>
<keyword evidence="5 6" id="KW-0472">Membrane</keyword>
<evidence type="ECO:0000256" key="6">
    <source>
        <dbReference type="SAM" id="Phobius"/>
    </source>
</evidence>
<dbReference type="GO" id="GO:0045277">
    <property type="term" value="C:respiratory chain complex IV"/>
    <property type="evidence" value="ECO:0007669"/>
    <property type="project" value="InterPro"/>
</dbReference>
<dbReference type="Gene3D" id="4.10.91.10">
    <property type="entry name" value="Cytochrome c oxidase, subunit VIIa"/>
    <property type="match status" value="1"/>
</dbReference>
<comment type="subcellular location">
    <subcellularLocation>
        <location evidence="1">Mitochondrion inner membrane</location>
    </subcellularLocation>
</comment>
<keyword evidence="6" id="KW-0812">Transmembrane</keyword>